<dbReference type="FunFam" id="1.10.10.60:FF:000010">
    <property type="entry name" value="Transcriptional activator Myb isoform A"/>
    <property type="match status" value="1"/>
</dbReference>
<organism evidence="7 8">
    <name type="scientific">Nyssa sinensis</name>
    <dbReference type="NCBI Taxonomy" id="561372"/>
    <lineage>
        <taxon>Eukaryota</taxon>
        <taxon>Viridiplantae</taxon>
        <taxon>Streptophyta</taxon>
        <taxon>Embryophyta</taxon>
        <taxon>Tracheophyta</taxon>
        <taxon>Spermatophyta</taxon>
        <taxon>Magnoliopsida</taxon>
        <taxon>eudicotyledons</taxon>
        <taxon>Gunneridae</taxon>
        <taxon>Pentapetalae</taxon>
        <taxon>asterids</taxon>
        <taxon>Cornales</taxon>
        <taxon>Nyssaceae</taxon>
        <taxon>Nyssa</taxon>
    </lineage>
</organism>
<evidence type="ECO:0000256" key="1">
    <source>
        <dbReference type="ARBA" id="ARBA00004123"/>
    </source>
</evidence>
<feature type="domain" description="HTH myb-type" evidence="6">
    <location>
        <begin position="129"/>
        <end position="175"/>
    </location>
</feature>
<dbReference type="PANTHER" id="PTHR45614:SF218">
    <property type="entry name" value="TRANSCRIPTION FACTOR MYB119-RELATED"/>
    <property type="match status" value="1"/>
</dbReference>
<feature type="domain" description="Myb-like" evidence="5">
    <location>
        <begin position="129"/>
        <end position="175"/>
    </location>
</feature>
<evidence type="ECO:0000256" key="2">
    <source>
        <dbReference type="ARBA" id="ARBA00022737"/>
    </source>
</evidence>
<dbReference type="PROSITE" id="PS51294">
    <property type="entry name" value="HTH_MYB"/>
    <property type="match status" value="2"/>
</dbReference>
<dbReference type="Proteomes" id="UP000325577">
    <property type="component" value="Linkage Group LG0"/>
</dbReference>
<accession>A0A5J5C334</accession>
<protein>
    <submittedName>
        <fullName evidence="7">Uncharacterized protein</fullName>
    </submittedName>
</protein>
<feature type="domain" description="HTH myb-type" evidence="6">
    <location>
        <begin position="176"/>
        <end position="230"/>
    </location>
</feature>
<evidence type="ECO:0000313" key="7">
    <source>
        <dbReference type="EMBL" id="KAA8549376.1"/>
    </source>
</evidence>
<dbReference type="GO" id="GO:0000978">
    <property type="term" value="F:RNA polymerase II cis-regulatory region sequence-specific DNA binding"/>
    <property type="evidence" value="ECO:0007669"/>
    <property type="project" value="TreeGrafter"/>
</dbReference>
<keyword evidence="8" id="KW-1185">Reference proteome</keyword>
<dbReference type="EMBL" id="CM018031">
    <property type="protein sequence ID" value="KAA8549376.1"/>
    <property type="molecule type" value="Genomic_DNA"/>
</dbReference>
<dbReference type="GO" id="GO:0000981">
    <property type="term" value="F:DNA-binding transcription factor activity, RNA polymerase II-specific"/>
    <property type="evidence" value="ECO:0007669"/>
    <property type="project" value="TreeGrafter"/>
</dbReference>
<name>A0A5J5C334_9ASTE</name>
<comment type="subcellular location">
    <subcellularLocation>
        <location evidence="1">Nucleus</location>
    </subcellularLocation>
</comment>
<evidence type="ECO:0000259" key="6">
    <source>
        <dbReference type="PROSITE" id="PS51294"/>
    </source>
</evidence>
<dbReference type="PANTHER" id="PTHR45614">
    <property type="entry name" value="MYB PROTEIN-RELATED"/>
    <property type="match status" value="1"/>
</dbReference>
<dbReference type="InterPro" id="IPR050560">
    <property type="entry name" value="MYB_TF"/>
</dbReference>
<dbReference type="PROSITE" id="PS50090">
    <property type="entry name" value="MYB_LIKE"/>
    <property type="match status" value="2"/>
</dbReference>
<evidence type="ECO:0000256" key="3">
    <source>
        <dbReference type="ARBA" id="ARBA00023125"/>
    </source>
</evidence>
<evidence type="ECO:0000256" key="4">
    <source>
        <dbReference type="ARBA" id="ARBA00023242"/>
    </source>
</evidence>
<feature type="domain" description="Myb-like" evidence="5">
    <location>
        <begin position="176"/>
        <end position="226"/>
    </location>
</feature>
<dbReference type="Pfam" id="PF00249">
    <property type="entry name" value="Myb_DNA-binding"/>
    <property type="match status" value="2"/>
</dbReference>
<dbReference type="InterPro" id="IPR001005">
    <property type="entry name" value="SANT/Myb"/>
</dbReference>
<dbReference type="AlphaFoldDB" id="A0A5J5C334"/>
<gene>
    <name evidence="7" type="ORF">F0562_001060</name>
</gene>
<sequence length="442" mass="49829">MEGGGGSFGYGNFQRNPLSYRVSHPLTALERFLWRQNHLSQQQTNQNYVSANGFCDFSSYSTGAVGSYAGGVPWPCLPQRSFVDQLFLGGQPLNWTGERNPNVGFKEANLTQTHSTGAGKKPKVGYFIKGQWTDEEDRKLVRMVNRYGESKWALISEKMAYRVGKQCRERWHNHLRPAIKKDIWTEEEERILIEAHKQVGNKWAEIAKRIPGRTENSVKNHWNATMRRQTSGKGKRPEGRNRKIKSSILQDYIRKVHPVATTTTTTGSDNSSNQFTVSLPELSESSIEDSPPFMTPTFDDELNFMQSFFGNTYNNQPSNDNNNVMGAMGANTFYDHLANNSSAISPIGVSQNNGDQLLNEIDPISLYMNTQMEETPKTHLYSDLYLSNLLDEPTPPPAMEHLCDTMKMDSSQATSSGKKEMDLIEMISPFKFSQGSNTTSMV</sequence>
<dbReference type="Gene3D" id="1.10.10.60">
    <property type="entry name" value="Homeodomain-like"/>
    <property type="match status" value="2"/>
</dbReference>
<evidence type="ECO:0000259" key="5">
    <source>
        <dbReference type="PROSITE" id="PS50090"/>
    </source>
</evidence>
<proteinExistence type="predicted"/>
<reference evidence="7 8" key="1">
    <citation type="submission" date="2019-09" db="EMBL/GenBank/DDBJ databases">
        <title>A chromosome-level genome assembly of the Chinese tupelo Nyssa sinensis.</title>
        <authorList>
            <person name="Yang X."/>
            <person name="Kang M."/>
            <person name="Yang Y."/>
            <person name="Xiong H."/>
            <person name="Wang M."/>
            <person name="Zhang Z."/>
            <person name="Wang Z."/>
            <person name="Wu H."/>
            <person name="Ma T."/>
            <person name="Liu J."/>
            <person name="Xi Z."/>
        </authorList>
    </citation>
    <scope>NUCLEOTIDE SEQUENCE [LARGE SCALE GENOMIC DNA]</scope>
    <source>
        <strain evidence="7">J267</strain>
        <tissue evidence="7">Leaf</tissue>
    </source>
</reference>
<dbReference type="OrthoDB" id="2143914at2759"/>
<dbReference type="CDD" id="cd00167">
    <property type="entry name" value="SANT"/>
    <property type="match status" value="2"/>
</dbReference>
<keyword evidence="3" id="KW-0238">DNA-binding</keyword>
<keyword evidence="2" id="KW-0677">Repeat</keyword>
<dbReference type="GO" id="GO:0005634">
    <property type="term" value="C:nucleus"/>
    <property type="evidence" value="ECO:0007669"/>
    <property type="project" value="UniProtKB-SubCell"/>
</dbReference>
<dbReference type="SMART" id="SM00717">
    <property type="entry name" value="SANT"/>
    <property type="match status" value="2"/>
</dbReference>
<evidence type="ECO:0000313" key="8">
    <source>
        <dbReference type="Proteomes" id="UP000325577"/>
    </source>
</evidence>
<dbReference type="InterPro" id="IPR009057">
    <property type="entry name" value="Homeodomain-like_sf"/>
</dbReference>
<dbReference type="InterPro" id="IPR017930">
    <property type="entry name" value="Myb_dom"/>
</dbReference>
<dbReference type="SUPFAM" id="SSF46689">
    <property type="entry name" value="Homeodomain-like"/>
    <property type="match status" value="1"/>
</dbReference>
<keyword evidence="4" id="KW-0539">Nucleus</keyword>